<organism evidence="1 2">
    <name type="scientific">Aphanizomenon flos-aquae WA102</name>
    <dbReference type="NCBI Taxonomy" id="1710896"/>
    <lineage>
        <taxon>Bacteria</taxon>
        <taxon>Bacillati</taxon>
        <taxon>Cyanobacteriota</taxon>
        <taxon>Cyanophyceae</taxon>
        <taxon>Nostocales</taxon>
        <taxon>Aphanizomenonaceae</taxon>
        <taxon>Aphanizomenon</taxon>
    </lineage>
</organism>
<gene>
    <name evidence="1" type="ORF">AN484_11590</name>
</gene>
<reference evidence="1 2" key="1">
    <citation type="submission" date="2015-09" db="EMBL/GenBank/DDBJ databases">
        <title>Aphanizomenon flos-aquae WA102.</title>
        <authorList>
            <person name="Driscoll C."/>
        </authorList>
    </citation>
    <scope>NUCLEOTIDE SEQUENCE [LARGE SCALE GENOMIC DNA]</scope>
    <source>
        <strain evidence="1">WA102</strain>
    </source>
</reference>
<comment type="caution">
    <text evidence="1">The sequence shown here is derived from an EMBL/GenBank/DDBJ whole genome shotgun (WGS) entry which is preliminary data.</text>
</comment>
<evidence type="ECO:0000313" key="2">
    <source>
        <dbReference type="Proteomes" id="UP000092093"/>
    </source>
</evidence>
<evidence type="ECO:0000313" key="1">
    <source>
        <dbReference type="EMBL" id="OBQ43576.1"/>
    </source>
</evidence>
<name>A0A1B7X2H2_APHFL</name>
<accession>A0A1B7X2H2</accession>
<proteinExistence type="predicted"/>
<sequence>MTEQNKDNQADVTESFMLEHLDWEVAVTKQKNSDGENTFYADDTIYGITEKNKTMAIGKIIFHTLSDLKEIPQEVAKFLTEFYLPGINFEQNKDNQADVTESFTLEHLDLEVVVTKQKNSDGEDTFYAVDTFYCATEKNKTMAIGKIIFLNLSDLEEIPQEVAKFLTEFYLPGVDLE</sequence>
<protein>
    <submittedName>
        <fullName evidence="1">Uncharacterized protein</fullName>
    </submittedName>
</protein>
<dbReference type="AlphaFoldDB" id="A0A1B7X2H2"/>
<dbReference type="EMBL" id="LJOW01000049">
    <property type="protein sequence ID" value="OBQ43576.1"/>
    <property type="molecule type" value="Genomic_DNA"/>
</dbReference>
<dbReference type="Proteomes" id="UP000092093">
    <property type="component" value="Unassembled WGS sequence"/>
</dbReference>